<evidence type="ECO:0000256" key="5">
    <source>
        <dbReference type="ARBA" id="ARBA00022553"/>
    </source>
</evidence>
<dbReference type="Gene3D" id="6.10.340.10">
    <property type="match status" value="1"/>
</dbReference>
<dbReference type="InterPro" id="IPR003660">
    <property type="entry name" value="HAMP_dom"/>
</dbReference>
<keyword evidence="11 14" id="KW-1133">Transmembrane helix</keyword>
<keyword evidence="5" id="KW-0597">Phosphoprotein</keyword>
<feature type="domain" description="HAMP" evidence="16">
    <location>
        <begin position="190"/>
        <end position="242"/>
    </location>
</feature>
<dbReference type="Pfam" id="PF00512">
    <property type="entry name" value="HisKA"/>
    <property type="match status" value="1"/>
</dbReference>
<dbReference type="Pfam" id="PF02518">
    <property type="entry name" value="HATPase_c"/>
    <property type="match status" value="1"/>
</dbReference>
<feature type="transmembrane region" description="Helical" evidence="14">
    <location>
        <begin position="12"/>
        <end position="35"/>
    </location>
</feature>
<comment type="caution">
    <text evidence="17">The sequence shown here is derived from an EMBL/GenBank/DDBJ whole genome shotgun (WGS) entry which is preliminary data.</text>
</comment>
<evidence type="ECO:0000256" key="10">
    <source>
        <dbReference type="ARBA" id="ARBA00022840"/>
    </source>
</evidence>
<evidence type="ECO:0000256" key="4">
    <source>
        <dbReference type="ARBA" id="ARBA00022475"/>
    </source>
</evidence>
<dbReference type="InterPro" id="IPR004358">
    <property type="entry name" value="Sig_transdc_His_kin-like_C"/>
</dbReference>
<name>A0A109N2T7_9BACI</name>
<dbReference type="PRINTS" id="PR00344">
    <property type="entry name" value="BCTRLSENSOR"/>
</dbReference>
<protein>
    <recommendedName>
        <fullName evidence="3">histidine kinase</fullName>
        <ecNumber evidence="3">2.7.13.3</ecNumber>
    </recommendedName>
</protein>
<feature type="domain" description="Histidine kinase" evidence="15">
    <location>
        <begin position="250"/>
        <end position="466"/>
    </location>
</feature>
<dbReference type="FunFam" id="3.30.565.10:FF:000006">
    <property type="entry name" value="Sensor histidine kinase WalK"/>
    <property type="match status" value="1"/>
</dbReference>
<dbReference type="InterPro" id="IPR036890">
    <property type="entry name" value="HATPase_C_sf"/>
</dbReference>
<evidence type="ECO:0000256" key="11">
    <source>
        <dbReference type="ARBA" id="ARBA00022989"/>
    </source>
</evidence>
<proteinExistence type="predicted"/>
<evidence type="ECO:0000313" key="18">
    <source>
        <dbReference type="Proteomes" id="UP000064189"/>
    </source>
</evidence>
<evidence type="ECO:0000256" key="1">
    <source>
        <dbReference type="ARBA" id="ARBA00000085"/>
    </source>
</evidence>
<dbReference type="PANTHER" id="PTHR45528">
    <property type="entry name" value="SENSOR HISTIDINE KINASE CPXA"/>
    <property type="match status" value="1"/>
</dbReference>
<dbReference type="SUPFAM" id="SSF158472">
    <property type="entry name" value="HAMP domain-like"/>
    <property type="match status" value="1"/>
</dbReference>
<evidence type="ECO:0000256" key="13">
    <source>
        <dbReference type="ARBA" id="ARBA00023136"/>
    </source>
</evidence>
<evidence type="ECO:0000256" key="3">
    <source>
        <dbReference type="ARBA" id="ARBA00012438"/>
    </source>
</evidence>
<keyword evidence="10" id="KW-0067">ATP-binding</keyword>
<dbReference type="Pfam" id="PF00672">
    <property type="entry name" value="HAMP"/>
    <property type="match status" value="1"/>
</dbReference>
<evidence type="ECO:0000256" key="12">
    <source>
        <dbReference type="ARBA" id="ARBA00023012"/>
    </source>
</evidence>
<evidence type="ECO:0000259" key="16">
    <source>
        <dbReference type="PROSITE" id="PS50885"/>
    </source>
</evidence>
<dbReference type="SMART" id="SM00388">
    <property type="entry name" value="HisKA"/>
    <property type="match status" value="1"/>
</dbReference>
<evidence type="ECO:0000256" key="6">
    <source>
        <dbReference type="ARBA" id="ARBA00022679"/>
    </source>
</evidence>
<keyword evidence="18" id="KW-1185">Reference proteome</keyword>
<dbReference type="SUPFAM" id="SSF47384">
    <property type="entry name" value="Homodimeric domain of signal transducing histidine kinase"/>
    <property type="match status" value="1"/>
</dbReference>
<dbReference type="PANTHER" id="PTHR45528:SF1">
    <property type="entry name" value="SENSOR HISTIDINE KINASE CPXA"/>
    <property type="match status" value="1"/>
</dbReference>
<feature type="transmembrane region" description="Helical" evidence="14">
    <location>
        <begin position="166"/>
        <end position="184"/>
    </location>
</feature>
<dbReference type="GO" id="GO:0005524">
    <property type="term" value="F:ATP binding"/>
    <property type="evidence" value="ECO:0007669"/>
    <property type="project" value="UniProtKB-KW"/>
</dbReference>
<dbReference type="EC" id="2.7.13.3" evidence="3"/>
<evidence type="ECO:0000256" key="8">
    <source>
        <dbReference type="ARBA" id="ARBA00022741"/>
    </source>
</evidence>
<dbReference type="InterPro" id="IPR005467">
    <property type="entry name" value="His_kinase_dom"/>
</dbReference>
<accession>A0A109N2T7</accession>
<dbReference type="GO" id="GO:0000155">
    <property type="term" value="F:phosphorelay sensor kinase activity"/>
    <property type="evidence" value="ECO:0007669"/>
    <property type="project" value="InterPro"/>
</dbReference>
<keyword evidence="12" id="KW-0902">Two-component regulatory system</keyword>
<keyword evidence="13 14" id="KW-0472">Membrane</keyword>
<dbReference type="SUPFAM" id="SSF55874">
    <property type="entry name" value="ATPase domain of HSP90 chaperone/DNA topoisomerase II/histidine kinase"/>
    <property type="match status" value="1"/>
</dbReference>
<dbReference type="InterPro" id="IPR050398">
    <property type="entry name" value="HssS/ArlS-like"/>
</dbReference>
<evidence type="ECO:0000256" key="9">
    <source>
        <dbReference type="ARBA" id="ARBA00022777"/>
    </source>
</evidence>
<dbReference type="CDD" id="cd00075">
    <property type="entry name" value="HATPase"/>
    <property type="match status" value="1"/>
</dbReference>
<dbReference type="InterPro" id="IPR003661">
    <property type="entry name" value="HisK_dim/P_dom"/>
</dbReference>
<comment type="subcellular location">
    <subcellularLocation>
        <location evidence="2">Cell membrane</location>
        <topology evidence="2">Multi-pass membrane protein</topology>
    </subcellularLocation>
</comment>
<comment type="catalytic activity">
    <reaction evidence="1">
        <text>ATP + protein L-histidine = ADP + protein N-phospho-L-histidine.</text>
        <dbReference type="EC" id="2.7.13.3"/>
    </reaction>
</comment>
<dbReference type="SMART" id="SM00387">
    <property type="entry name" value="HATPase_c"/>
    <property type="match status" value="1"/>
</dbReference>
<reference evidence="17 18" key="1">
    <citation type="submission" date="2015-11" db="EMBL/GenBank/DDBJ databases">
        <title>Genome Sequence of Bacillus simplex strain VanAntwerpen2.</title>
        <authorList>
            <person name="Couger M.B."/>
        </authorList>
    </citation>
    <scope>NUCLEOTIDE SEQUENCE [LARGE SCALE GENOMIC DNA]</scope>
    <source>
        <strain evidence="17 18">VanAntwerpen02</strain>
    </source>
</reference>
<evidence type="ECO:0000259" key="15">
    <source>
        <dbReference type="PROSITE" id="PS50109"/>
    </source>
</evidence>
<dbReference type="RefSeq" id="WP_061140460.1">
    <property type="nucleotide sequence ID" value="NZ_LNNH01000004.1"/>
</dbReference>
<keyword evidence="6" id="KW-0808">Transferase</keyword>
<dbReference type="EMBL" id="LNNH01000004">
    <property type="protein sequence ID" value="KWW22415.1"/>
    <property type="molecule type" value="Genomic_DNA"/>
</dbReference>
<dbReference type="Gene3D" id="1.10.287.130">
    <property type="match status" value="1"/>
</dbReference>
<keyword evidence="4" id="KW-1003">Cell membrane</keyword>
<dbReference type="PROSITE" id="PS50885">
    <property type="entry name" value="HAMP"/>
    <property type="match status" value="1"/>
</dbReference>
<dbReference type="Proteomes" id="UP000064189">
    <property type="component" value="Unassembled WGS sequence"/>
</dbReference>
<organism evidence="17 18">
    <name type="scientific">Peribacillus simplex</name>
    <dbReference type="NCBI Taxonomy" id="1478"/>
    <lineage>
        <taxon>Bacteria</taxon>
        <taxon>Bacillati</taxon>
        <taxon>Bacillota</taxon>
        <taxon>Bacilli</taxon>
        <taxon>Bacillales</taxon>
        <taxon>Bacillaceae</taxon>
        <taxon>Peribacillus</taxon>
    </lineage>
</organism>
<keyword evidence="7 14" id="KW-0812">Transmembrane</keyword>
<dbReference type="FunFam" id="1.10.287.130:FF:000001">
    <property type="entry name" value="Two-component sensor histidine kinase"/>
    <property type="match status" value="1"/>
</dbReference>
<dbReference type="SMART" id="SM00304">
    <property type="entry name" value="HAMP"/>
    <property type="match status" value="1"/>
</dbReference>
<dbReference type="PROSITE" id="PS50109">
    <property type="entry name" value="HIS_KIN"/>
    <property type="match status" value="1"/>
</dbReference>
<dbReference type="InterPro" id="IPR003594">
    <property type="entry name" value="HATPase_dom"/>
</dbReference>
<dbReference type="InterPro" id="IPR036097">
    <property type="entry name" value="HisK_dim/P_sf"/>
</dbReference>
<dbReference type="Gene3D" id="3.30.565.10">
    <property type="entry name" value="Histidine kinase-like ATPase, C-terminal domain"/>
    <property type="match status" value="1"/>
</dbReference>
<evidence type="ECO:0000256" key="14">
    <source>
        <dbReference type="SAM" id="Phobius"/>
    </source>
</evidence>
<evidence type="ECO:0000256" key="2">
    <source>
        <dbReference type="ARBA" id="ARBA00004651"/>
    </source>
</evidence>
<evidence type="ECO:0000256" key="7">
    <source>
        <dbReference type="ARBA" id="ARBA00022692"/>
    </source>
</evidence>
<dbReference type="GO" id="GO:0005886">
    <property type="term" value="C:plasma membrane"/>
    <property type="evidence" value="ECO:0007669"/>
    <property type="project" value="UniProtKB-SubCell"/>
</dbReference>
<gene>
    <name evidence="17" type="ORF">AS888_12830</name>
</gene>
<dbReference type="AlphaFoldDB" id="A0A109N2T7"/>
<evidence type="ECO:0000313" key="17">
    <source>
        <dbReference type="EMBL" id="KWW22415.1"/>
    </source>
</evidence>
<keyword evidence="9 17" id="KW-0418">Kinase</keyword>
<sequence length="471" mass="54043">MNNKWKSLTFKLWLTIITAIILSVLFAYSLSQYYYKNLYVEKLKTDLVNEASLLGEDYTGGEINDDFKEKVEWFNSKNESEVFVVNNPRELSACLPFDINYDTLISEEERQMLLNGKAVEKEGYEKRFGKNIVAAIIPLIDDDHRLEGIIYTYVSVDSITDLLKEFAAKWLVAILLFLIIAIYFTTKWLKKLVSPIKEIETAAHRVSEGDYDIQLQVKSHDEIGKLAQAFNDMANSIHLEEERKKEFLENVAHELRTPLSYVKGYTHAILDGVVKNEEERKYLQLISREALRLQRIVGDLLDLSKVDGDSFQICKTPIAFAQFIEDVLAKYEPIIKEKQLALEYELDPDPIIDGDEGRMEQILHNIIDNAIQYTNQGGSIHITLIQQNEKCELSISDTGTGIPKADLPYVMNRFYRVNKARSRFDGGSGLGLSIVKKMVEWQHGKIEIQSKEKIGTKVKIILPTIKEEWTS</sequence>
<keyword evidence="8" id="KW-0547">Nucleotide-binding</keyword>
<dbReference type="CDD" id="cd00082">
    <property type="entry name" value="HisKA"/>
    <property type="match status" value="1"/>
</dbReference>
<dbReference type="CDD" id="cd06225">
    <property type="entry name" value="HAMP"/>
    <property type="match status" value="1"/>
</dbReference>